<evidence type="ECO:0000313" key="2">
    <source>
        <dbReference type="EMBL" id="ORA21539.1"/>
    </source>
</evidence>
<feature type="domain" description="Tc toxin complex TcA C-terminal TcB-binding" evidence="1">
    <location>
        <begin position="674"/>
        <end position="962"/>
    </location>
</feature>
<reference evidence="2 3" key="1">
    <citation type="submission" date="2017-02" db="EMBL/GenBank/DDBJ databases">
        <title>The new phylogeny of genus Mycobacterium.</title>
        <authorList>
            <person name="Tortoli E."/>
            <person name="Trovato A."/>
            <person name="Cirillo D.M."/>
        </authorList>
    </citation>
    <scope>NUCLEOTIDE SEQUENCE [LARGE SCALE GENOMIC DNA]</scope>
    <source>
        <strain evidence="2 3">DSM 45057</strain>
    </source>
</reference>
<dbReference type="Proteomes" id="UP000192284">
    <property type="component" value="Unassembled WGS sequence"/>
</dbReference>
<sequence>MPANGPFLGQFRDAVIRNDFIQCLGGSCLTTTDIKFTYSFENFFHPYVGELVEQLNRKSLAGLLDPDFLQALTDDFFEKSYQERVSDVVGITSRPKEIDLSEAGPYSCYNWELLFHVPLTIAVHLSKNRRFAEARRWFHYIFDPTSTDTSQPVPQRFWKFLAFRNAGHSNPIDVRLQVLSKPLEECTADELQLKQSIITGYEAIKNHPFAPHMVARTRIVAYQYNVVMKYLDNLIAWGDDLFAQDTVESILEATQLYVLAANLLGRKPQPLPRSGVDRPTTYFELRNKGLDELSNALIDLENKFPLSLGSPTVQDDNPDAAQALFGIGRTLYFCIPRNEKMLGYWDTVADRLFKIRNCMNIQGVVRQLALFDPPLDPGLLVKAAAAGIDIGAVVNGLNEPVSPVRALQMIAQARDLCAELRNLGGALLSAIEKGDAEALAQLRSRHEIQIQQMQQEVRFLQWANTQESTKSLLVNRKSALERLHYYQRLLGSPADPNAPDQLELNFGGLDLTEENFAEAYHALVGQYDKPLTLQQLPNLALAGDTAPTVVSGYSGNGHVFLSHNEDVELNVHLPIARDTTLLSAAAHSVASTLTPIPDPKVNLHFWGLGGTIDLKVGTVLSTVARLAGDILGITAGWEQNQAAMASRYASYERRADEWMLQHNLAAHELMQIGRQILTSLIAEQIARHDYLTVKQQIVCAQEIDQTLRDKFSNADLYSWMQGELSRLYYEYYRFTCDTARRAEQLMKRELFRPEVTATDYIKFNYWDGGRKGLLCAEALYLDIKRMETAYHDNNKREYELIRHVSLRQLAPAALISLKTTGSCEVTIPEWVFDLDAPGHYMRRIRSVGLSIPCVNGPYTSLNCTLTLTKSSIRTVPSTDGDYPRQGSNDSRFVDYYGAAQSIVTSNGQNDRGLFDTSGSDGRLLPFEGAGVESRWTLQLPSDYRQFDYATISDAVLHIQYTARDGGQPLRDAASANLDDVVADSASGLALLFSLKRDFPSEWSAFVNSANDFKVAIPRTHFPYLTASKDITIAGFELFLLVGTDAAHQSVGSAAELNTASESLKDNDVFTFSAEADDQKLPRVATADPWLIVRYTLG</sequence>
<protein>
    <submittedName>
        <fullName evidence="2">Toxin</fullName>
    </submittedName>
</protein>
<dbReference type="OrthoDB" id="9781691at2"/>
<evidence type="ECO:0000313" key="3">
    <source>
        <dbReference type="Proteomes" id="UP000192284"/>
    </source>
</evidence>
<dbReference type="InterPro" id="IPR040840">
    <property type="entry name" value="TcA_TcB_BD"/>
</dbReference>
<organism evidence="2 3">
    <name type="scientific">Mycobacterium angelicum</name>
    <dbReference type="NCBI Taxonomy" id="470074"/>
    <lineage>
        <taxon>Bacteria</taxon>
        <taxon>Bacillati</taxon>
        <taxon>Actinomycetota</taxon>
        <taxon>Actinomycetes</taxon>
        <taxon>Mycobacteriales</taxon>
        <taxon>Mycobacteriaceae</taxon>
        <taxon>Mycobacterium</taxon>
    </lineage>
</organism>
<dbReference type="AlphaFoldDB" id="A0A1W9ZUR5"/>
<accession>A0A1W9ZUR5</accession>
<gene>
    <name evidence="2" type="ORF">BST12_12025</name>
</gene>
<dbReference type="Pfam" id="PF18276">
    <property type="entry name" value="TcA_TcB_BD"/>
    <property type="match status" value="1"/>
</dbReference>
<keyword evidence="3" id="KW-1185">Reference proteome</keyword>
<comment type="caution">
    <text evidence="2">The sequence shown here is derived from an EMBL/GenBank/DDBJ whole genome shotgun (WGS) entry which is preliminary data.</text>
</comment>
<proteinExistence type="predicted"/>
<evidence type="ECO:0000259" key="1">
    <source>
        <dbReference type="Pfam" id="PF18276"/>
    </source>
</evidence>
<name>A0A1W9ZUR5_MYCAN</name>
<dbReference type="RefSeq" id="WP_083113348.1">
    <property type="nucleotide sequence ID" value="NZ_JACKTS010000038.1"/>
</dbReference>
<dbReference type="EMBL" id="MVHE01000014">
    <property type="protein sequence ID" value="ORA21539.1"/>
    <property type="molecule type" value="Genomic_DNA"/>
</dbReference>